<dbReference type="Gene3D" id="2.60.40.1190">
    <property type="match status" value="1"/>
</dbReference>
<protein>
    <recommendedName>
        <fullName evidence="3">Carbohydrate-binding domain-containing protein</fullName>
    </recommendedName>
</protein>
<gene>
    <name evidence="1" type="ORF">IAB05_04255</name>
</gene>
<dbReference type="Proteomes" id="UP000824094">
    <property type="component" value="Unassembled WGS sequence"/>
</dbReference>
<evidence type="ECO:0008006" key="3">
    <source>
        <dbReference type="Google" id="ProtNLM"/>
    </source>
</evidence>
<reference evidence="1" key="1">
    <citation type="submission" date="2020-10" db="EMBL/GenBank/DDBJ databases">
        <authorList>
            <person name="Gilroy R."/>
        </authorList>
    </citation>
    <scope>NUCLEOTIDE SEQUENCE</scope>
    <source>
        <strain evidence="1">18911</strain>
    </source>
</reference>
<reference evidence="1" key="2">
    <citation type="journal article" date="2021" name="PeerJ">
        <title>Extensive microbial diversity within the chicken gut microbiome revealed by metagenomics and culture.</title>
        <authorList>
            <person name="Gilroy R."/>
            <person name="Ravi A."/>
            <person name="Getino M."/>
            <person name="Pursley I."/>
            <person name="Horton D.L."/>
            <person name="Alikhan N.F."/>
            <person name="Baker D."/>
            <person name="Gharbi K."/>
            <person name="Hall N."/>
            <person name="Watson M."/>
            <person name="Adriaenssens E.M."/>
            <person name="Foster-Nyarko E."/>
            <person name="Jarju S."/>
            <person name="Secka A."/>
            <person name="Antonio M."/>
            <person name="Oren A."/>
            <person name="Chaudhuri R.R."/>
            <person name="La Ragione R."/>
            <person name="Hildebrand F."/>
            <person name="Pallen M.J."/>
        </authorList>
    </citation>
    <scope>NUCLEOTIDE SEQUENCE</scope>
    <source>
        <strain evidence="1">18911</strain>
    </source>
</reference>
<dbReference type="EMBL" id="DVNF01000126">
    <property type="protein sequence ID" value="HIU60581.1"/>
    <property type="molecule type" value="Genomic_DNA"/>
</dbReference>
<accession>A0A9D1MHX0</accession>
<dbReference type="AlphaFoldDB" id="A0A9D1MHX0"/>
<sequence>MPGKEIKLTDTPAEVVLRDNSGGDGIGGKATLWRTENAIKVLFCAVDNDIISYGKKYNEPLWKGDTVEIFLTLGRRNRYLELEVNPDGAGYATFVENRNGEFELEFIDEPPFKWEARRTEYGYECSFEIPFSTLKAIGFDENEAYFNLYMQDYTADGLRLYAMAPTMRGSFHRPEAFVKLAVE</sequence>
<organism evidence="1 2">
    <name type="scientific">Candidatus Stercoripulliclostridium merdigallinarum</name>
    <dbReference type="NCBI Taxonomy" id="2840951"/>
    <lineage>
        <taxon>Bacteria</taxon>
        <taxon>Bacillati</taxon>
        <taxon>Bacillota</taxon>
        <taxon>Clostridia</taxon>
        <taxon>Eubacteriales</taxon>
        <taxon>Candidatus Stercoripulliclostridium</taxon>
    </lineage>
</organism>
<name>A0A9D1MHX0_9FIRM</name>
<dbReference type="SUPFAM" id="SSF49344">
    <property type="entry name" value="CBD9-like"/>
    <property type="match status" value="1"/>
</dbReference>
<evidence type="ECO:0000313" key="2">
    <source>
        <dbReference type="Proteomes" id="UP000824094"/>
    </source>
</evidence>
<evidence type="ECO:0000313" key="1">
    <source>
        <dbReference type="EMBL" id="HIU60581.1"/>
    </source>
</evidence>
<comment type="caution">
    <text evidence="1">The sequence shown here is derived from an EMBL/GenBank/DDBJ whole genome shotgun (WGS) entry which is preliminary data.</text>
</comment>
<proteinExistence type="predicted"/>